<dbReference type="GO" id="GO:0003677">
    <property type="term" value="F:DNA binding"/>
    <property type="evidence" value="ECO:0007669"/>
    <property type="project" value="UniProtKB-KW"/>
</dbReference>
<dbReference type="PANTHER" id="PTHR34067:SF25">
    <property type="entry name" value="OS04G0193200 PROTEIN"/>
    <property type="match status" value="1"/>
</dbReference>
<dbReference type="eggNOG" id="ENOG502QS50">
    <property type="taxonomic scope" value="Eukaryota"/>
</dbReference>
<proteinExistence type="predicted"/>
<dbReference type="STRING" id="4558.A0A1Z5R9F4"/>
<dbReference type="InterPro" id="IPR016177">
    <property type="entry name" value="DNA-bd_dom_sf"/>
</dbReference>
<dbReference type="PANTHER" id="PTHR34067">
    <property type="entry name" value="OS04G0193200 PROTEIN"/>
    <property type="match status" value="1"/>
</dbReference>
<dbReference type="EMBL" id="CM000766">
    <property type="protein sequence ID" value="OQU80403.1"/>
    <property type="molecule type" value="Genomic_DNA"/>
</dbReference>
<protein>
    <recommendedName>
        <fullName evidence="7">MBD domain-containing protein</fullName>
    </recommendedName>
</protein>
<dbReference type="PROSITE" id="PS50982">
    <property type="entry name" value="MBD"/>
    <property type="match status" value="2"/>
</dbReference>
<dbReference type="Proteomes" id="UP000000768">
    <property type="component" value="Chromosome 7"/>
</dbReference>
<dbReference type="InterPro" id="IPR001739">
    <property type="entry name" value="Methyl_CpG_DNA-bd"/>
</dbReference>
<dbReference type="InterPro" id="IPR038945">
    <property type="entry name" value="MBD13-like"/>
</dbReference>
<evidence type="ECO:0000256" key="5">
    <source>
        <dbReference type="ARBA" id="ARBA00023242"/>
    </source>
</evidence>
<reference evidence="8 9" key="1">
    <citation type="journal article" date="2009" name="Nature">
        <title>The Sorghum bicolor genome and the diversification of grasses.</title>
        <authorList>
            <person name="Paterson A.H."/>
            <person name="Bowers J.E."/>
            <person name="Bruggmann R."/>
            <person name="Dubchak I."/>
            <person name="Grimwood J."/>
            <person name="Gundlach H."/>
            <person name="Haberer G."/>
            <person name="Hellsten U."/>
            <person name="Mitros T."/>
            <person name="Poliakov A."/>
            <person name="Schmutz J."/>
            <person name="Spannagl M."/>
            <person name="Tang H."/>
            <person name="Wang X."/>
            <person name="Wicker T."/>
            <person name="Bharti A.K."/>
            <person name="Chapman J."/>
            <person name="Feltus F.A."/>
            <person name="Gowik U."/>
            <person name="Grigoriev I.V."/>
            <person name="Lyons E."/>
            <person name="Maher C.A."/>
            <person name="Martis M."/>
            <person name="Narechania A."/>
            <person name="Otillar R.P."/>
            <person name="Penning B.W."/>
            <person name="Salamov A.A."/>
            <person name="Wang Y."/>
            <person name="Zhang L."/>
            <person name="Carpita N.C."/>
            <person name="Freeling M."/>
            <person name="Gingle A.R."/>
            <person name="Hash C.T."/>
            <person name="Keller B."/>
            <person name="Klein P."/>
            <person name="Kresovich S."/>
            <person name="McCann M.C."/>
            <person name="Ming R."/>
            <person name="Peterson D.G."/>
            <person name="Mehboob-ur-Rahman"/>
            <person name="Ware D."/>
            <person name="Westhoff P."/>
            <person name="Mayer K.F."/>
            <person name="Messing J."/>
            <person name="Rokhsar D.S."/>
        </authorList>
    </citation>
    <scope>NUCLEOTIDE SEQUENCE [LARGE SCALE GENOMIC DNA]</scope>
    <source>
        <strain evidence="9">cv. BTx623</strain>
    </source>
</reference>
<keyword evidence="2" id="KW-0805">Transcription regulation</keyword>
<gene>
    <name evidence="8" type="ORF">SORBI_3007G122000</name>
</gene>
<accession>A0A1Z5R9F4</accession>
<sequence>MGDKPMTVKSDEEAKYPTTLDEEEDIDALVEPPHWLPDGWIMEVYRTEDGTITRYYTSPISNYTFTTKAEVLEYLFSMTDERILESKERGAESTLQRQREWLPKGWVLEIRAGGEKTDKMYKFYVHSITGVRLLSKQDVLLYINEAIVSGCDTHGQCDISSEDNILAQVDLWPSGLPEGWVKELVYRKTKEGLIRKDRYYTDPASSYTFRTLKSALSFLETGKIPRRAFIQKTSVHDLYSFEISTNLHESLRSRLTINEKPYPEPTRSSQSSLASKIECDRTIDHLKDCDTSSGSGSPNEFEEENIRSKKAAGNKSN</sequence>
<dbReference type="Gramene" id="OQU80403">
    <property type="protein sequence ID" value="OQU80403"/>
    <property type="gene ID" value="SORBI_3007G122000"/>
</dbReference>
<keyword evidence="5" id="KW-0539">Nucleus</keyword>
<feature type="compositionally biased region" description="Basic residues" evidence="6">
    <location>
        <begin position="308"/>
        <end position="317"/>
    </location>
</feature>
<dbReference type="FunCoup" id="A0A1Z5R9F4">
    <property type="interactions" value="29"/>
</dbReference>
<dbReference type="AlphaFoldDB" id="A0A1Z5R9F4"/>
<evidence type="ECO:0000256" key="2">
    <source>
        <dbReference type="ARBA" id="ARBA00023015"/>
    </source>
</evidence>
<evidence type="ECO:0000256" key="4">
    <source>
        <dbReference type="ARBA" id="ARBA00023163"/>
    </source>
</evidence>
<feature type="domain" description="MBD" evidence="7">
    <location>
        <begin position="166"/>
        <end position="248"/>
    </location>
</feature>
<name>A0A1Z5R9F4_SORBI</name>
<evidence type="ECO:0000313" key="8">
    <source>
        <dbReference type="EMBL" id="OQU80403.1"/>
    </source>
</evidence>
<keyword evidence="3" id="KW-0238">DNA-binding</keyword>
<evidence type="ECO:0000256" key="6">
    <source>
        <dbReference type="SAM" id="MobiDB-lite"/>
    </source>
</evidence>
<feature type="region of interest" description="Disordered" evidence="6">
    <location>
        <begin position="288"/>
        <end position="317"/>
    </location>
</feature>
<feature type="domain" description="MBD" evidence="7">
    <location>
        <begin position="26"/>
        <end position="100"/>
    </location>
</feature>
<keyword evidence="4" id="KW-0804">Transcription</keyword>
<dbReference type="SUPFAM" id="SSF54171">
    <property type="entry name" value="DNA-binding domain"/>
    <property type="match status" value="3"/>
</dbReference>
<evidence type="ECO:0000259" key="7">
    <source>
        <dbReference type="PROSITE" id="PS50982"/>
    </source>
</evidence>
<dbReference type="OMA" id="LASKIEC"/>
<reference evidence="9" key="2">
    <citation type="journal article" date="2018" name="Plant J.">
        <title>The Sorghum bicolor reference genome: improved assembly, gene annotations, a transcriptome atlas, and signatures of genome organization.</title>
        <authorList>
            <person name="McCormick R.F."/>
            <person name="Truong S.K."/>
            <person name="Sreedasyam A."/>
            <person name="Jenkins J."/>
            <person name="Shu S."/>
            <person name="Sims D."/>
            <person name="Kennedy M."/>
            <person name="Amirebrahimi M."/>
            <person name="Weers B.D."/>
            <person name="McKinley B."/>
            <person name="Mattison A."/>
            <person name="Morishige D.T."/>
            <person name="Grimwood J."/>
            <person name="Schmutz J."/>
            <person name="Mullet J.E."/>
        </authorList>
    </citation>
    <scope>NUCLEOTIDE SEQUENCE [LARGE SCALE GENOMIC DNA]</scope>
    <source>
        <strain evidence="9">cv. BTx623</strain>
    </source>
</reference>
<evidence type="ECO:0000256" key="1">
    <source>
        <dbReference type="ARBA" id="ARBA00004123"/>
    </source>
</evidence>
<keyword evidence="9" id="KW-1185">Reference proteome</keyword>
<dbReference type="InParanoid" id="A0A1Z5R9F4"/>
<evidence type="ECO:0000313" key="9">
    <source>
        <dbReference type="Proteomes" id="UP000000768"/>
    </source>
</evidence>
<comment type="subcellular location">
    <subcellularLocation>
        <location evidence="1">Nucleus</location>
    </subcellularLocation>
</comment>
<organism evidence="8 9">
    <name type="scientific">Sorghum bicolor</name>
    <name type="common">Sorghum</name>
    <name type="synonym">Sorghum vulgare</name>
    <dbReference type="NCBI Taxonomy" id="4558"/>
    <lineage>
        <taxon>Eukaryota</taxon>
        <taxon>Viridiplantae</taxon>
        <taxon>Streptophyta</taxon>
        <taxon>Embryophyta</taxon>
        <taxon>Tracheophyta</taxon>
        <taxon>Spermatophyta</taxon>
        <taxon>Magnoliopsida</taxon>
        <taxon>Liliopsida</taxon>
        <taxon>Poales</taxon>
        <taxon>Poaceae</taxon>
        <taxon>PACMAD clade</taxon>
        <taxon>Panicoideae</taxon>
        <taxon>Andropogonodae</taxon>
        <taxon>Andropogoneae</taxon>
        <taxon>Sorghinae</taxon>
        <taxon>Sorghum</taxon>
    </lineage>
</organism>
<dbReference type="Gene3D" id="3.30.890.10">
    <property type="entry name" value="Methyl-cpg-binding Protein 2, Chain A"/>
    <property type="match status" value="3"/>
</dbReference>
<dbReference type="GO" id="GO:0005634">
    <property type="term" value="C:nucleus"/>
    <property type="evidence" value="ECO:0007669"/>
    <property type="project" value="UniProtKB-SubCell"/>
</dbReference>
<evidence type="ECO:0000256" key="3">
    <source>
        <dbReference type="ARBA" id="ARBA00023125"/>
    </source>
</evidence>